<comment type="similarity">
    <text evidence="5">Belongs to the class-I pyridoxal-phosphate-dependent aminotransferase family.</text>
</comment>
<dbReference type="InterPro" id="IPR004839">
    <property type="entry name" value="Aminotransferase_I/II_large"/>
</dbReference>
<keyword evidence="4" id="KW-0663">Pyridoxal phosphate</keyword>
<keyword evidence="3 5" id="KW-0808">Transferase</keyword>
<feature type="domain" description="Aminotransferase class I/classII large" evidence="6">
    <location>
        <begin position="28"/>
        <end position="386"/>
    </location>
</feature>
<sequence>MKPFAARTDALRQSDIRAVTFEVNRVGGINLGQGICDLATPAPIVEATVEALQHGSQIYTAYNGTSDLREAVAEKARSFNGIPVEGPESVVVSTGSTGAFLATVLTLFEPGDEVVLFEPFYGYHAGILRLQGVEPVAVPLAKTGGRWRFEADRLAAAITGRTKAVLVCTPANPSGKVWDEGELRALYAEAERHDLWVLTDEIYEHMVYDGRRHLSPASLDGAYERTVTLSGFSKTFNMTGWRLGYAVAPVAVAEKIGLVNDLTTICAPAPLQHGLAAALPLPDDYYEQMLADYTVKRTLMVDALRACGFEADPPEGAYYVLAGLGERLGQPGFEDARAATTTLIETAGVACVPGPSFFADPADGDGHLRFCYAKERPVLEEACERLVDAFG</sequence>
<dbReference type="GO" id="GO:0030170">
    <property type="term" value="F:pyridoxal phosphate binding"/>
    <property type="evidence" value="ECO:0007669"/>
    <property type="project" value="InterPro"/>
</dbReference>
<evidence type="ECO:0000256" key="2">
    <source>
        <dbReference type="ARBA" id="ARBA00022576"/>
    </source>
</evidence>
<dbReference type="InterPro" id="IPR015421">
    <property type="entry name" value="PyrdxlP-dep_Trfase_major"/>
</dbReference>
<dbReference type="InterPro" id="IPR004838">
    <property type="entry name" value="NHTrfase_class1_PyrdxlP-BS"/>
</dbReference>
<keyword evidence="8" id="KW-1185">Reference proteome</keyword>
<dbReference type="Pfam" id="PF00155">
    <property type="entry name" value="Aminotran_1_2"/>
    <property type="match status" value="1"/>
</dbReference>
<gene>
    <name evidence="7" type="ORF">BSZ37_14600</name>
</gene>
<keyword evidence="2 5" id="KW-0032">Aminotransferase</keyword>
<dbReference type="OrthoDB" id="9802328at2"/>
<dbReference type="AlphaFoldDB" id="A0A271J3G2"/>
<proteinExistence type="inferred from homology"/>
<dbReference type="RefSeq" id="WP_095511251.1">
    <property type="nucleotide sequence ID" value="NZ_MQWD01000001.1"/>
</dbReference>
<evidence type="ECO:0000313" key="7">
    <source>
        <dbReference type="EMBL" id="PAP77584.1"/>
    </source>
</evidence>
<name>A0A271J3G2_9BACT</name>
<evidence type="ECO:0000256" key="3">
    <source>
        <dbReference type="ARBA" id="ARBA00022679"/>
    </source>
</evidence>
<evidence type="ECO:0000313" key="8">
    <source>
        <dbReference type="Proteomes" id="UP000216339"/>
    </source>
</evidence>
<dbReference type="EMBL" id="MQWD01000001">
    <property type="protein sequence ID" value="PAP77584.1"/>
    <property type="molecule type" value="Genomic_DNA"/>
</dbReference>
<dbReference type="PANTHER" id="PTHR43807">
    <property type="entry name" value="FI04487P"/>
    <property type="match status" value="1"/>
</dbReference>
<dbReference type="InterPro" id="IPR051326">
    <property type="entry name" value="Kynurenine-oxoglutarate_AT"/>
</dbReference>
<evidence type="ECO:0000256" key="4">
    <source>
        <dbReference type="ARBA" id="ARBA00022898"/>
    </source>
</evidence>
<reference evidence="7 8" key="1">
    <citation type="submission" date="2016-11" db="EMBL/GenBank/DDBJ databases">
        <title>Study of marine rhodopsin-containing bacteria.</title>
        <authorList>
            <person name="Yoshizawa S."/>
            <person name="Kumagai Y."/>
            <person name="Kogure K."/>
        </authorList>
    </citation>
    <scope>NUCLEOTIDE SEQUENCE [LARGE SCALE GENOMIC DNA]</scope>
    <source>
        <strain evidence="7 8">SAORIC-28</strain>
    </source>
</reference>
<dbReference type="InterPro" id="IPR015424">
    <property type="entry name" value="PyrdxlP-dep_Trfase"/>
</dbReference>
<accession>A0A271J3G2</accession>
<evidence type="ECO:0000259" key="6">
    <source>
        <dbReference type="Pfam" id="PF00155"/>
    </source>
</evidence>
<dbReference type="EC" id="2.6.1.-" evidence="5"/>
<protein>
    <recommendedName>
        <fullName evidence="5">Aminotransferase</fullName>
        <ecNumber evidence="5">2.6.1.-</ecNumber>
    </recommendedName>
</protein>
<comment type="caution">
    <text evidence="7">The sequence shown here is derived from an EMBL/GenBank/DDBJ whole genome shotgun (WGS) entry which is preliminary data.</text>
</comment>
<dbReference type="Gene3D" id="3.40.640.10">
    <property type="entry name" value="Type I PLP-dependent aspartate aminotransferase-like (Major domain)"/>
    <property type="match status" value="1"/>
</dbReference>
<dbReference type="SUPFAM" id="SSF53383">
    <property type="entry name" value="PLP-dependent transferases"/>
    <property type="match status" value="1"/>
</dbReference>
<dbReference type="GO" id="GO:0005737">
    <property type="term" value="C:cytoplasm"/>
    <property type="evidence" value="ECO:0007669"/>
    <property type="project" value="TreeGrafter"/>
</dbReference>
<dbReference type="InterPro" id="IPR015422">
    <property type="entry name" value="PyrdxlP-dep_Trfase_small"/>
</dbReference>
<dbReference type="Proteomes" id="UP000216339">
    <property type="component" value="Unassembled WGS sequence"/>
</dbReference>
<comment type="cofactor">
    <cofactor evidence="1 5">
        <name>pyridoxal 5'-phosphate</name>
        <dbReference type="ChEBI" id="CHEBI:597326"/>
    </cofactor>
</comment>
<evidence type="ECO:0000256" key="1">
    <source>
        <dbReference type="ARBA" id="ARBA00001933"/>
    </source>
</evidence>
<evidence type="ECO:0000256" key="5">
    <source>
        <dbReference type="RuleBase" id="RU000481"/>
    </source>
</evidence>
<dbReference type="PANTHER" id="PTHR43807:SF20">
    <property type="entry name" value="FI04487P"/>
    <property type="match status" value="1"/>
</dbReference>
<dbReference type="GO" id="GO:0016212">
    <property type="term" value="F:kynurenine-oxoglutarate transaminase activity"/>
    <property type="evidence" value="ECO:0007669"/>
    <property type="project" value="TreeGrafter"/>
</dbReference>
<dbReference type="CDD" id="cd00609">
    <property type="entry name" value="AAT_like"/>
    <property type="match status" value="1"/>
</dbReference>
<dbReference type="PROSITE" id="PS00105">
    <property type="entry name" value="AA_TRANSFER_CLASS_1"/>
    <property type="match status" value="1"/>
</dbReference>
<organism evidence="7 8">
    <name type="scientific">Rubrivirga marina</name>
    <dbReference type="NCBI Taxonomy" id="1196024"/>
    <lineage>
        <taxon>Bacteria</taxon>
        <taxon>Pseudomonadati</taxon>
        <taxon>Rhodothermota</taxon>
        <taxon>Rhodothermia</taxon>
        <taxon>Rhodothermales</taxon>
        <taxon>Rubricoccaceae</taxon>
        <taxon>Rubrivirga</taxon>
    </lineage>
</organism>
<dbReference type="Gene3D" id="3.90.1150.10">
    <property type="entry name" value="Aspartate Aminotransferase, domain 1"/>
    <property type="match status" value="1"/>
</dbReference>